<sequence length="829" mass="89348">MHVLVVHNRYASAQPSGENKVVDQEVALLRGAGHRVEVFERRSDDIAAMSLPRKAALPLLVPWNPAVRTELAGRLRADRPDVVHLHNVFPLLSPAVLAACADAGVPTVATLHNYTQVCPPGTLQRDGRPCAECVGSAPLPAVRHGCYRGSRLATVPLAVSLSVNRRRWWSGVERFFCISAAQRDVLVRAGMPAERLAVKHNFVPDTDLRRSGAGEHVLYLGRLAEAKGVRLLMAAWDEIAAGGGLGAPLVIAGAGPLEPEVTAWAAGRDDVRYAGLYDTEECRRAIARSVAVVAPSTWLEAFGLVVVEAMAAGVPTVAAGHGAFTELVEDGVTGLLHRPGEAASLASGIRRIAADPDLGREMGRAARHRYERGFSPAVGLERLVDGYRTAIAVRSALARGGDTRAGRGGWGQQMTRCRLCGSEAMASVVDLGATPPCESFLAADQLDRPEPAYPLHLRVCTDCWLAQIPPLITPEETFEEYAYFSSYSTSWVEHARTFVADAAARVGLGPDAFVVEVASNDGYLLRHVVDRGIRCLGIEPSVNVGAAAREAGVPTLTEFLSPDTGSAVRAEHGPADLVVANNVYAHIPDIVGFTRGLRALVADDGWVSIEVQHLLTLIEENQYDTIYHEHFQYYTVASAIRALASGGLTLVDVELLPTHGGSVRLWARPAEAAGEPAQRVADVLAREKAAGLQELSGYAEFSARVAKVRRDLLKFLIEAAERGETVVGYGAPGKGNTLLNHCGIRPDLLPYTVDRNPYKHGRFTPGTRIPVLEPERIAADRPDWVLVLPWNLRAELVEQLSFVHEWGGRLVFPIPELSIVEAASRKVTA</sequence>
<proteinExistence type="predicted"/>
<protein>
    <recommendedName>
        <fullName evidence="8">Glycosyltransferase</fullName>
    </recommendedName>
</protein>
<evidence type="ECO:0000313" key="6">
    <source>
        <dbReference type="EMBL" id="GAA3496610.1"/>
    </source>
</evidence>
<evidence type="ECO:0008006" key="8">
    <source>
        <dbReference type="Google" id="ProtNLM"/>
    </source>
</evidence>
<dbReference type="SUPFAM" id="SSF53335">
    <property type="entry name" value="S-adenosyl-L-methionine-dependent methyltransferases"/>
    <property type="match status" value="1"/>
</dbReference>
<gene>
    <name evidence="6" type="ORF">GCM10019016_037110</name>
</gene>
<dbReference type="InterPro" id="IPR029063">
    <property type="entry name" value="SAM-dependent_MTases_sf"/>
</dbReference>
<dbReference type="Pfam" id="PF08421">
    <property type="entry name" value="Methyltransf_13"/>
    <property type="match status" value="1"/>
</dbReference>
<dbReference type="Gene3D" id="3.40.50.2000">
    <property type="entry name" value="Glycogen Phosphorylase B"/>
    <property type="match status" value="2"/>
</dbReference>
<name>A0ABP6TPC1_9ACTN</name>
<dbReference type="InterPro" id="IPR050194">
    <property type="entry name" value="Glycosyltransferase_grp1"/>
</dbReference>
<dbReference type="PANTHER" id="PTHR45947:SF13">
    <property type="entry name" value="TRANSFERASE"/>
    <property type="match status" value="1"/>
</dbReference>
<dbReference type="Gene3D" id="3.40.50.150">
    <property type="entry name" value="Vaccinia Virus protein VP39"/>
    <property type="match status" value="1"/>
</dbReference>
<dbReference type="InterPro" id="IPR038576">
    <property type="entry name" value="Methyltransf_Zn-bd_dom_put_sf"/>
</dbReference>
<dbReference type="Gene3D" id="6.20.50.110">
    <property type="entry name" value="Methyltransferase, zinc-binding domain"/>
    <property type="match status" value="1"/>
</dbReference>
<accession>A0ABP6TPC1</accession>
<evidence type="ECO:0000259" key="4">
    <source>
        <dbReference type="Pfam" id="PF08484"/>
    </source>
</evidence>
<evidence type="ECO:0000313" key="7">
    <source>
        <dbReference type="Proteomes" id="UP001501455"/>
    </source>
</evidence>
<dbReference type="Pfam" id="PF13692">
    <property type="entry name" value="Glyco_trans_1_4"/>
    <property type="match status" value="1"/>
</dbReference>
<dbReference type="Gene3D" id="6.10.250.3100">
    <property type="match status" value="1"/>
</dbReference>
<keyword evidence="7" id="KW-1185">Reference proteome</keyword>
<dbReference type="Pfam" id="PF08484">
    <property type="entry name" value="Methyltransf_14"/>
    <property type="match status" value="1"/>
</dbReference>
<dbReference type="SUPFAM" id="SSF53756">
    <property type="entry name" value="UDP-Glycosyltransferase/glycogen phosphorylase"/>
    <property type="match status" value="1"/>
</dbReference>
<keyword evidence="2" id="KW-0808">Transferase</keyword>
<dbReference type="EMBL" id="BAAAXF010000025">
    <property type="protein sequence ID" value="GAA3496610.1"/>
    <property type="molecule type" value="Genomic_DNA"/>
</dbReference>
<evidence type="ECO:0000259" key="3">
    <source>
        <dbReference type="Pfam" id="PF08421"/>
    </source>
</evidence>
<reference evidence="7" key="1">
    <citation type="journal article" date="2019" name="Int. J. Syst. Evol. Microbiol.">
        <title>The Global Catalogue of Microorganisms (GCM) 10K type strain sequencing project: providing services to taxonomists for standard genome sequencing and annotation.</title>
        <authorList>
            <consortium name="The Broad Institute Genomics Platform"/>
            <consortium name="The Broad Institute Genome Sequencing Center for Infectious Disease"/>
            <person name="Wu L."/>
            <person name="Ma J."/>
        </authorList>
    </citation>
    <scope>NUCLEOTIDE SEQUENCE [LARGE SCALE GENOMIC DNA]</scope>
    <source>
        <strain evidence="7">JCM 4816</strain>
    </source>
</reference>
<organism evidence="6 7">
    <name type="scientific">Streptomyces prasinosporus</name>
    <dbReference type="NCBI Taxonomy" id="68256"/>
    <lineage>
        <taxon>Bacteria</taxon>
        <taxon>Bacillati</taxon>
        <taxon>Actinomycetota</taxon>
        <taxon>Actinomycetes</taxon>
        <taxon>Kitasatosporales</taxon>
        <taxon>Streptomycetaceae</taxon>
        <taxon>Streptomyces</taxon>
        <taxon>Streptomyces albogriseolus group</taxon>
    </lineage>
</organism>
<evidence type="ECO:0000256" key="2">
    <source>
        <dbReference type="ARBA" id="ARBA00022679"/>
    </source>
</evidence>
<feature type="domain" description="C-methyltransferase" evidence="4">
    <location>
        <begin position="657"/>
        <end position="815"/>
    </location>
</feature>
<feature type="domain" description="Methyltransferase putative zinc binding" evidence="3">
    <location>
        <begin position="417"/>
        <end position="478"/>
    </location>
</feature>
<evidence type="ECO:0000259" key="5">
    <source>
        <dbReference type="Pfam" id="PF13439"/>
    </source>
</evidence>
<feature type="domain" description="Glycosyltransferase subfamily 4-like N-terminal" evidence="5">
    <location>
        <begin position="19"/>
        <end position="204"/>
    </location>
</feature>
<comment type="caution">
    <text evidence="6">The sequence shown here is derived from an EMBL/GenBank/DDBJ whole genome shotgun (WGS) entry which is preliminary data.</text>
</comment>
<dbReference type="Proteomes" id="UP001501455">
    <property type="component" value="Unassembled WGS sequence"/>
</dbReference>
<dbReference type="Gene3D" id="3.40.50.720">
    <property type="entry name" value="NAD(P)-binding Rossmann-like Domain"/>
    <property type="match status" value="1"/>
</dbReference>
<dbReference type="Pfam" id="PF13489">
    <property type="entry name" value="Methyltransf_23"/>
    <property type="match status" value="1"/>
</dbReference>
<keyword evidence="1" id="KW-0328">Glycosyltransferase</keyword>
<evidence type="ECO:0000256" key="1">
    <source>
        <dbReference type="ARBA" id="ARBA00022676"/>
    </source>
</evidence>
<dbReference type="PANTHER" id="PTHR45947">
    <property type="entry name" value="SULFOQUINOVOSYL TRANSFERASE SQD2"/>
    <property type="match status" value="1"/>
</dbReference>
<dbReference type="InterPro" id="IPR028098">
    <property type="entry name" value="Glyco_trans_4-like_N"/>
</dbReference>
<dbReference type="Pfam" id="PF13439">
    <property type="entry name" value="Glyco_transf_4"/>
    <property type="match status" value="1"/>
</dbReference>
<dbReference type="InterPro" id="IPR013691">
    <property type="entry name" value="MeTrfase_14"/>
</dbReference>
<dbReference type="InterPro" id="IPR013630">
    <property type="entry name" value="Methyltransf_Zn-bd_dom_put"/>
</dbReference>